<dbReference type="Proteomes" id="UP000306740">
    <property type="component" value="Unassembled WGS sequence"/>
</dbReference>
<dbReference type="EMBL" id="VDFR01000073">
    <property type="protein sequence ID" value="TNC44262.1"/>
    <property type="molecule type" value="Genomic_DNA"/>
</dbReference>
<protein>
    <submittedName>
        <fullName evidence="2">Uncharacterized protein</fullName>
    </submittedName>
</protein>
<reference evidence="2 3" key="1">
    <citation type="submission" date="2019-05" db="EMBL/GenBank/DDBJ databases">
        <title>Mumia sp. nov., isolated from the intestinal contents of plateau pika (Ochotona curzoniae) in the Qinghai-Tibet plateau of China.</title>
        <authorList>
            <person name="Tian Z."/>
        </authorList>
    </citation>
    <scope>NUCLEOTIDE SEQUENCE [LARGE SCALE GENOMIC DNA]</scope>
    <source>
        <strain evidence="3">527</strain>
        <strain evidence="2">Z527</strain>
    </source>
</reference>
<comment type="caution">
    <text evidence="2">The sequence shown here is derived from an EMBL/GenBank/DDBJ whole genome shotgun (WGS) entry which is preliminary data.</text>
</comment>
<evidence type="ECO:0000313" key="1">
    <source>
        <dbReference type="EMBL" id="TNC33108.1"/>
    </source>
</evidence>
<dbReference type="RefSeq" id="WP_139087140.1">
    <property type="nucleotide sequence ID" value="NZ_VDFR01000073.1"/>
</dbReference>
<gene>
    <name evidence="2" type="ORF">FHE65_16765</name>
    <name evidence="1" type="ORF">FHE65_29525</name>
</gene>
<evidence type="ECO:0000313" key="3">
    <source>
        <dbReference type="Proteomes" id="UP000306740"/>
    </source>
</evidence>
<dbReference type="EMBL" id="VDFR01000177">
    <property type="protein sequence ID" value="TNC33108.1"/>
    <property type="molecule type" value="Genomic_DNA"/>
</dbReference>
<dbReference type="OrthoDB" id="4332270at2"/>
<sequence>MTAGYQIALPTPWEQIPVGADNTRQRVAEIAGRAVARVTADMSPDEAAKLRITLEQQLLRQLAVAERGGAVDFYMPTDLIHGMALSASFTVSVVMPDAMAPAGVATTVMTSLIAEDEASEPVSIGDTVWIRSDRVTKVPTADEVETAETEEVGLAAEAARELVEESGGAIAASRTVEYTTVVPSDERYWLLVTFTTLGDGDPQGELADLLVELFDAIMSTWRWETAE</sequence>
<organism evidence="2 3">
    <name type="scientific">Mumia zhuanghuii</name>
    <dbReference type="NCBI Taxonomy" id="2585211"/>
    <lineage>
        <taxon>Bacteria</taxon>
        <taxon>Bacillati</taxon>
        <taxon>Actinomycetota</taxon>
        <taxon>Actinomycetes</taxon>
        <taxon>Propionibacteriales</taxon>
        <taxon>Nocardioidaceae</taxon>
        <taxon>Mumia</taxon>
    </lineage>
</organism>
<dbReference type="AlphaFoldDB" id="A0A5C4MJV2"/>
<name>A0A5C4MJV2_9ACTN</name>
<proteinExistence type="predicted"/>
<accession>A0A5C4MJV2</accession>
<evidence type="ECO:0000313" key="2">
    <source>
        <dbReference type="EMBL" id="TNC44262.1"/>
    </source>
</evidence>